<evidence type="ECO:0000256" key="3">
    <source>
        <dbReference type="HAMAP-Rule" id="MF_00632"/>
    </source>
</evidence>
<evidence type="ECO:0000256" key="1">
    <source>
        <dbReference type="ARBA" id="ARBA00022741"/>
    </source>
</evidence>
<proteinExistence type="inferred from homology"/>
<protein>
    <recommendedName>
        <fullName evidence="3">Nucleotide-binding protein ACFOEI_07215</fullName>
    </recommendedName>
</protein>
<accession>A0ABV7M084</accession>
<evidence type="ECO:0000313" key="5">
    <source>
        <dbReference type="Proteomes" id="UP001595640"/>
    </source>
</evidence>
<dbReference type="NCBIfam" id="NF003819">
    <property type="entry name" value="PRK05412.1"/>
    <property type="match status" value="1"/>
</dbReference>
<dbReference type="PANTHER" id="PTHR30476">
    <property type="entry name" value="UPF0234 PROTEIN YAJQ"/>
    <property type="match status" value="1"/>
</dbReference>
<dbReference type="InterPro" id="IPR035570">
    <property type="entry name" value="UPF0234_N"/>
</dbReference>
<sequence length="161" mass="18218">MPSFDIVSELDKHEVTNAVDQANRELDTRFDFRGVTASFRQEGDSVQMEADADFQLRQMLDILKGRMIARGIDVGCLEEKDVDTGGVRARQEIVLRQGIEQPLAKQIVKTLKDAKIKVQAQIQGDKVRVTGKKRDDLQQAIALLKSDESIDMPLQFNNFRD</sequence>
<keyword evidence="1 3" id="KW-0547">Nucleotide-binding</keyword>
<dbReference type="SUPFAM" id="SSF89963">
    <property type="entry name" value="YajQ-like"/>
    <property type="match status" value="2"/>
</dbReference>
<dbReference type="HAMAP" id="MF_00632">
    <property type="entry name" value="UPF0234"/>
    <property type="match status" value="1"/>
</dbReference>
<dbReference type="InterPro" id="IPR036183">
    <property type="entry name" value="YajQ-like_sf"/>
</dbReference>
<comment type="function">
    <text evidence="3">Nucleotide-binding protein.</text>
</comment>
<dbReference type="Gene3D" id="3.30.70.990">
    <property type="entry name" value="YajQ-like, domain 2"/>
    <property type="match status" value="1"/>
</dbReference>
<dbReference type="RefSeq" id="WP_019017303.1">
    <property type="nucleotide sequence ID" value="NZ_BMXD01000003.1"/>
</dbReference>
<evidence type="ECO:0000313" key="4">
    <source>
        <dbReference type="EMBL" id="MFC3291855.1"/>
    </source>
</evidence>
<dbReference type="InterPro" id="IPR035571">
    <property type="entry name" value="UPF0234-like_C"/>
</dbReference>
<dbReference type="Proteomes" id="UP001595640">
    <property type="component" value="Unassembled WGS sequence"/>
</dbReference>
<comment type="similarity">
    <text evidence="2 3">Belongs to the YajQ family.</text>
</comment>
<dbReference type="Pfam" id="PF04461">
    <property type="entry name" value="YajQ"/>
    <property type="match status" value="1"/>
</dbReference>
<evidence type="ECO:0000256" key="2">
    <source>
        <dbReference type="ARBA" id="ARBA00093450"/>
    </source>
</evidence>
<dbReference type="PANTHER" id="PTHR30476:SF0">
    <property type="entry name" value="UPF0234 PROTEIN YAJQ"/>
    <property type="match status" value="1"/>
</dbReference>
<dbReference type="InterPro" id="IPR007551">
    <property type="entry name" value="YajQ/Smlt4090-like"/>
</dbReference>
<dbReference type="CDD" id="cd11740">
    <property type="entry name" value="YajQ_like"/>
    <property type="match status" value="1"/>
</dbReference>
<comment type="caution">
    <text evidence="4">The sequence shown here is derived from an EMBL/GenBank/DDBJ whole genome shotgun (WGS) entry which is preliminary data.</text>
</comment>
<reference evidence="5" key="1">
    <citation type="journal article" date="2019" name="Int. J. Syst. Evol. Microbiol.">
        <title>The Global Catalogue of Microorganisms (GCM) 10K type strain sequencing project: providing services to taxonomists for standard genome sequencing and annotation.</title>
        <authorList>
            <consortium name="The Broad Institute Genomics Platform"/>
            <consortium name="The Broad Institute Genome Sequencing Center for Infectious Disease"/>
            <person name="Wu L."/>
            <person name="Ma J."/>
        </authorList>
    </citation>
    <scope>NUCLEOTIDE SEQUENCE [LARGE SCALE GENOMIC DNA]</scope>
    <source>
        <strain evidence="5">KCTC 12847</strain>
    </source>
</reference>
<gene>
    <name evidence="4" type="ORF">ACFOEI_07215</name>
</gene>
<keyword evidence="5" id="KW-1185">Reference proteome</keyword>
<organism evidence="4 5">
    <name type="scientific">Modicisalibacter luteus</name>
    <dbReference type="NCBI Taxonomy" id="453962"/>
    <lineage>
        <taxon>Bacteria</taxon>
        <taxon>Pseudomonadati</taxon>
        <taxon>Pseudomonadota</taxon>
        <taxon>Gammaproteobacteria</taxon>
        <taxon>Oceanospirillales</taxon>
        <taxon>Halomonadaceae</taxon>
        <taxon>Modicisalibacter</taxon>
    </lineage>
</organism>
<dbReference type="EMBL" id="JBHRUH010000012">
    <property type="protein sequence ID" value="MFC3291855.1"/>
    <property type="molecule type" value="Genomic_DNA"/>
</dbReference>
<dbReference type="Gene3D" id="3.30.70.860">
    <property type="match status" value="1"/>
</dbReference>
<name>A0ABV7M084_9GAMM</name>